<dbReference type="AlphaFoldDB" id="A0AAD5X9Z2"/>
<sequence length="322" mass="37137">MIGAKNLISRANEIPPVINTLVAYRDSEIKNFGSLNSKCFYFRSDGKGNAKIIKNSNAKLSATDKYYTVAADVIVFNNSRSHVLMEFRCPHAQGQCDHNIIDNTSFQYKGCLGTPGGFFDAEKDLDENGSPDFFKLAKRQIIEQEIAQEGAADKIQFSHAAFNNYRDIRWKFSPEYVPTVALQFAVTLDDDRTMFRLFLPNKTFPKVRGMVGTSCQKSYWIDMNIIKFVYKKHCKIFDMMHDEPFSDEQFEDFVKSNLNINSEQKPLNKPKSENQVLNKLQENEFVINFIDRLKDQYHFNDFAFDHIWNVVQAYNSLCSSPP</sequence>
<dbReference type="Proteomes" id="UP001211907">
    <property type="component" value="Unassembled WGS sequence"/>
</dbReference>
<gene>
    <name evidence="1" type="ORF">HK100_010009</name>
</gene>
<comment type="caution">
    <text evidence="1">The sequence shown here is derived from an EMBL/GenBank/DDBJ whole genome shotgun (WGS) entry which is preliminary data.</text>
</comment>
<proteinExistence type="predicted"/>
<evidence type="ECO:0000313" key="1">
    <source>
        <dbReference type="EMBL" id="KAJ3080962.1"/>
    </source>
</evidence>
<keyword evidence="2" id="KW-1185">Reference proteome</keyword>
<feature type="non-terminal residue" evidence="1">
    <location>
        <position position="322"/>
    </location>
</feature>
<protein>
    <submittedName>
        <fullName evidence="1">Uncharacterized protein</fullName>
    </submittedName>
</protein>
<organism evidence="1 2">
    <name type="scientific">Physocladia obscura</name>
    <dbReference type="NCBI Taxonomy" id="109957"/>
    <lineage>
        <taxon>Eukaryota</taxon>
        <taxon>Fungi</taxon>
        <taxon>Fungi incertae sedis</taxon>
        <taxon>Chytridiomycota</taxon>
        <taxon>Chytridiomycota incertae sedis</taxon>
        <taxon>Chytridiomycetes</taxon>
        <taxon>Chytridiales</taxon>
        <taxon>Chytriomycetaceae</taxon>
        <taxon>Physocladia</taxon>
    </lineage>
</organism>
<dbReference type="EMBL" id="JADGJH010005343">
    <property type="protein sequence ID" value="KAJ3080962.1"/>
    <property type="molecule type" value="Genomic_DNA"/>
</dbReference>
<accession>A0AAD5X9Z2</accession>
<evidence type="ECO:0000313" key="2">
    <source>
        <dbReference type="Proteomes" id="UP001211907"/>
    </source>
</evidence>
<name>A0AAD5X9Z2_9FUNG</name>
<reference evidence="1" key="1">
    <citation type="submission" date="2020-05" db="EMBL/GenBank/DDBJ databases">
        <title>Phylogenomic resolution of chytrid fungi.</title>
        <authorList>
            <person name="Stajich J.E."/>
            <person name="Amses K."/>
            <person name="Simmons R."/>
            <person name="Seto K."/>
            <person name="Myers J."/>
            <person name="Bonds A."/>
            <person name="Quandt C.A."/>
            <person name="Barry K."/>
            <person name="Liu P."/>
            <person name="Grigoriev I."/>
            <person name="Longcore J.E."/>
            <person name="James T.Y."/>
        </authorList>
    </citation>
    <scope>NUCLEOTIDE SEQUENCE</scope>
    <source>
        <strain evidence="1">JEL0513</strain>
    </source>
</reference>